<dbReference type="SMART" id="SM00471">
    <property type="entry name" value="HDc"/>
    <property type="match status" value="1"/>
</dbReference>
<organism evidence="2 3">
    <name type="scientific">Rhodotorula toruloides</name>
    <name type="common">Yeast</name>
    <name type="synonym">Rhodosporidium toruloides</name>
    <dbReference type="NCBI Taxonomy" id="5286"/>
    <lineage>
        <taxon>Eukaryota</taxon>
        <taxon>Fungi</taxon>
        <taxon>Dikarya</taxon>
        <taxon>Basidiomycota</taxon>
        <taxon>Pucciniomycotina</taxon>
        <taxon>Microbotryomycetes</taxon>
        <taxon>Sporidiobolales</taxon>
        <taxon>Sporidiobolaceae</taxon>
        <taxon>Rhodotorula</taxon>
    </lineage>
</organism>
<dbReference type="OrthoDB" id="16547at2759"/>
<accession>A0A511KIB0</accession>
<dbReference type="InterPro" id="IPR006674">
    <property type="entry name" value="HD_domain"/>
</dbReference>
<dbReference type="Pfam" id="PF01966">
    <property type="entry name" value="HD"/>
    <property type="match status" value="1"/>
</dbReference>
<dbReference type="Gene3D" id="1.10.3210.50">
    <property type="match status" value="1"/>
</dbReference>
<dbReference type="Proteomes" id="UP000321518">
    <property type="component" value="Unassembled WGS sequence"/>
</dbReference>
<evidence type="ECO:0000313" key="2">
    <source>
        <dbReference type="EMBL" id="GEM10122.1"/>
    </source>
</evidence>
<feature type="domain" description="HD/PDEase" evidence="1">
    <location>
        <begin position="29"/>
        <end position="159"/>
    </location>
</feature>
<protein>
    <submittedName>
        <fullName evidence="2">HD domain containing protein</fullName>
    </submittedName>
</protein>
<proteinExistence type="predicted"/>
<name>A0A511KIB0_RHOTO</name>
<evidence type="ECO:0000259" key="1">
    <source>
        <dbReference type="SMART" id="SM00471"/>
    </source>
</evidence>
<dbReference type="EMBL" id="BJWK01000010">
    <property type="protein sequence ID" value="GEM10122.1"/>
    <property type="molecule type" value="Genomic_DNA"/>
</dbReference>
<dbReference type="AlphaFoldDB" id="A0A511KIB0"/>
<comment type="caution">
    <text evidence="2">The sequence shown here is derived from an EMBL/GenBank/DDBJ whole genome shotgun (WGS) entry which is preliminary data.</text>
</comment>
<dbReference type="CDD" id="cd00077">
    <property type="entry name" value="HDc"/>
    <property type="match status" value="1"/>
</dbReference>
<sequence>MTVARADLDEPLLLAAADQLARTHHAQYDPSHDFYHVERVRRLALSIARPLQESVDSLVVELASLFHDLLDAKYLPRDARAPTAQEHLAPFWAEYGTGLSEERRRLVERIVENISHSKEVKRIKEGRQTEWHETCRELHCVQDADRLDALGAIGIMRCSAYSAVVRRPLYIPPPSSSSTTSQAEDYSTCALAHFDDKLLGLHERMRTEKGREMARRRTEVLRGFKEEVENEWREAADWRVSTPHW</sequence>
<reference evidence="2 3" key="1">
    <citation type="submission" date="2019-07" db="EMBL/GenBank/DDBJ databases">
        <title>Rhodotorula toruloides NBRC10032 genome sequencing.</title>
        <authorList>
            <person name="Shida Y."/>
            <person name="Takaku H."/>
            <person name="Ogasawara W."/>
            <person name="Mori K."/>
        </authorList>
    </citation>
    <scope>NUCLEOTIDE SEQUENCE [LARGE SCALE GENOMIC DNA]</scope>
    <source>
        <strain evidence="2 3">NBRC10032</strain>
    </source>
</reference>
<dbReference type="PANTHER" id="PTHR33594">
    <property type="entry name" value="SUPERFAMILY HYDROLASE, PUTATIVE (AFU_ORTHOLOGUE AFUA_1G03035)-RELATED"/>
    <property type="match status" value="1"/>
</dbReference>
<dbReference type="SUPFAM" id="SSF109604">
    <property type="entry name" value="HD-domain/PDEase-like"/>
    <property type="match status" value="1"/>
</dbReference>
<evidence type="ECO:0000313" key="3">
    <source>
        <dbReference type="Proteomes" id="UP000321518"/>
    </source>
</evidence>
<dbReference type="InterPro" id="IPR003607">
    <property type="entry name" value="HD/PDEase_dom"/>
</dbReference>
<gene>
    <name evidence="2" type="ORF">Rt10032_c10g4139</name>
</gene>
<dbReference type="PANTHER" id="PTHR33594:SF1">
    <property type="entry name" value="HD_PDEASE DOMAIN-CONTAINING PROTEIN"/>
    <property type="match status" value="1"/>
</dbReference>